<dbReference type="Pfam" id="PF00132">
    <property type="entry name" value="Hexapep"/>
    <property type="match status" value="1"/>
</dbReference>
<comment type="similarity">
    <text evidence="1">Belongs to the transferase hexapeptide repeat family.</text>
</comment>
<sequence>MHNPKIFIRGAGSQAKVILEILEVLKQECAGIFDDNPDIKEVLGYPVLGRWDPSMISEDARMILAVGSNMIRKKMAETMGCEWISAVHPSANISTRCTIDPGTVIMAGVSINTCATIGSHAIINTNASVDHDCRVGDFVHISPNAALAGHVTVGEGTHIGIGSSIKQGVKIGKWSVIGAGTVVIRDVPDNVVVVGNPGRILKNNV</sequence>
<dbReference type="Gene3D" id="3.40.50.20">
    <property type="match status" value="1"/>
</dbReference>
<reference evidence="6 7" key="1">
    <citation type="submission" date="2022-04" db="EMBL/GenBank/DDBJ databases">
        <title>The arsenic-methylating capacity of Chitinophaga filiformis YT5 during chitin decomposition.</title>
        <authorList>
            <person name="Chen G."/>
            <person name="Liang Y."/>
        </authorList>
    </citation>
    <scope>NUCLEOTIDE SEQUENCE [LARGE SCALE GENOMIC DNA]</scope>
    <source>
        <strain evidence="6 7">YT5</strain>
    </source>
</reference>
<gene>
    <name evidence="6" type="ORF">MYF79_15860</name>
</gene>
<dbReference type="InterPro" id="IPR050179">
    <property type="entry name" value="Trans_hexapeptide_repeat"/>
</dbReference>
<evidence type="ECO:0000313" key="7">
    <source>
        <dbReference type="Proteomes" id="UP000830198"/>
    </source>
</evidence>
<dbReference type="Gene3D" id="2.160.10.10">
    <property type="entry name" value="Hexapeptide repeat proteins"/>
    <property type="match status" value="1"/>
</dbReference>
<evidence type="ECO:0000256" key="2">
    <source>
        <dbReference type="ARBA" id="ARBA00022679"/>
    </source>
</evidence>
<proteinExistence type="inferred from homology"/>
<name>A0ABY4IA42_CHIFI</name>
<organism evidence="6 7">
    <name type="scientific">Chitinophaga filiformis</name>
    <name type="common">Myxococcus filiformis</name>
    <name type="synonym">Flexibacter filiformis</name>
    <dbReference type="NCBI Taxonomy" id="104663"/>
    <lineage>
        <taxon>Bacteria</taxon>
        <taxon>Pseudomonadati</taxon>
        <taxon>Bacteroidota</taxon>
        <taxon>Chitinophagia</taxon>
        <taxon>Chitinophagales</taxon>
        <taxon>Chitinophagaceae</taxon>
        <taxon>Chitinophaga</taxon>
    </lineage>
</organism>
<dbReference type="PROSITE" id="PS00101">
    <property type="entry name" value="HEXAPEP_TRANSFERASES"/>
    <property type="match status" value="1"/>
</dbReference>
<accession>A0ABY4IA42</accession>
<dbReference type="PANTHER" id="PTHR43300:SF7">
    <property type="entry name" value="UDP-N-ACETYLBACILLOSAMINE N-ACETYLTRANSFERASE"/>
    <property type="match status" value="1"/>
</dbReference>
<dbReference type="Pfam" id="PF17836">
    <property type="entry name" value="PglD_N"/>
    <property type="match status" value="1"/>
</dbReference>
<dbReference type="InterPro" id="IPR001451">
    <property type="entry name" value="Hexapep"/>
</dbReference>
<dbReference type="EMBL" id="CP095855">
    <property type="protein sequence ID" value="UPK72767.1"/>
    <property type="molecule type" value="Genomic_DNA"/>
</dbReference>
<evidence type="ECO:0000256" key="4">
    <source>
        <dbReference type="ARBA" id="ARBA00023315"/>
    </source>
</evidence>
<dbReference type="SUPFAM" id="SSF51161">
    <property type="entry name" value="Trimeric LpxA-like enzymes"/>
    <property type="match status" value="1"/>
</dbReference>
<feature type="domain" description="PglD N-terminal" evidence="5">
    <location>
        <begin position="5"/>
        <end position="78"/>
    </location>
</feature>
<dbReference type="InterPro" id="IPR011004">
    <property type="entry name" value="Trimer_LpxA-like_sf"/>
</dbReference>
<dbReference type="InterPro" id="IPR041561">
    <property type="entry name" value="PglD_N"/>
</dbReference>
<evidence type="ECO:0000313" key="6">
    <source>
        <dbReference type="EMBL" id="UPK72767.1"/>
    </source>
</evidence>
<dbReference type="Proteomes" id="UP000830198">
    <property type="component" value="Chromosome"/>
</dbReference>
<dbReference type="InterPro" id="IPR020019">
    <property type="entry name" value="AcTrfase_PglD-like"/>
</dbReference>
<dbReference type="CDD" id="cd03360">
    <property type="entry name" value="LbH_AT_putative"/>
    <property type="match status" value="1"/>
</dbReference>
<keyword evidence="4" id="KW-0012">Acyltransferase</keyword>
<evidence type="ECO:0000256" key="3">
    <source>
        <dbReference type="ARBA" id="ARBA00022737"/>
    </source>
</evidence>
<dbReference type="InterPro" id="IPR018357">
    <property type="entry name" value="Hexapep_transf_CS"/>
</dbReference>
<dbReference type="PANTHER" id="PTHR43300">
    <property type="entry name" value="ACETYLTRANSFERASE"/>
    <property type="match status" value="1"/>
</dbReference>
<dbReference type="RefSeq" id="WP_247814945.1">
    <property type="nucleotide sequence ID" value="NZ_CP095855.1"/>
</dbReference>
<keyword evidence="3" id="KW-0677">Repeat</keyword>
<keyword evidence="2" id="KW-0808">Transferase</keyword>
<protein>
    <submittedName>
        <fullName evidence="6">Acetyltransferase</fullName>
    </submittedName>
</protein>
<evidence type="ECO:0000259" key="5">
    <source>
        <dbReference type="Pfam" id="PF17836"/>
    </source>
</evidence>
<keyword evidence="7" id="KW-1185">Reference proteome</keyword>
<dbReference type="NCBIfam" id="TIGR03570">
    <property type="entry name" value="NeuD_NnaD"/>
    <property type="match status" value="1"/>
</dbReference>
<evidence type="ECO:0000256" key="1">
    <source>
        <dbReference type="ARBA" id="ARBA00007274"/>
    </source>
</evidence>